<dbReference type="RefSeq" id="WP_132647379.1">
    <property type="nucleotide sequence ID" value="NZ_CP181386.1"/>
</dbReference>
<protein>
    <recommendedName>
        <fullName evidence="5">Lipoprotein</fullName>
    </recommendedName>
</protein>
<evidence type="ECO:0000313" key="4">
    <source>
        <dbReference type="Proteomes" id="UP000295106"/>
    </source>
</evidence>
<dbReference type="AlphaFoldDB" id="A0A4R2MT90"/>
<accession>A0A4R2MT90</accession>
<reference evidence="3 4" key="1">
    <citation type="submission" date="2019-03" db="EMBL/GenBank/DDBJ databases">
        <title>Genomic Encyclopedia of Type Strains, Phase IV (KMG-IV): sequencing the most valuable type-strain genomes for metagenomic binning, comparative biology and taxonomic classification.</title>
        <authorList>
            <person name="Goeker M."/>
        </authorList>
    </citation>
    <scope>NUCLEOTIDE SEQUENCE [LARGE SCALE GENOMIC DNA]</scope>
    <source>
        <strain evidence="3 4">DSM 1709</strain>
    </source>
</reference>
<name>A0A4R2MT90_RUBGE</name>
<evidence type="ECO:0000313" key="3">
    <source>
        <dbReference type="EMBL" id="TCP02703.1"/>
    </source>
</evidence>
<comment type="caution">
    <text evidence="3">The sequence shown here is derived from an EMBL/GenBank/DDBJ whole genome shotgun (WGS) entry which is preliminary data.</text>
</comment>
<evidence type="ECO:0000256" key="2">
    <source>
        <dbReference type="SAM" id="SignalP"/>
    </source>
</evidence>
<feature type="compositionally biased region" description="Polar residues" evidence="1">
    <location>
        <begin position="158"/>
        <end position="169"/>
    </location>
</feature>
<evidence type="ECO:0000256" key="1">
    <source>
        <dbReference type="SAM" id="MobiDB-lite"/>
    </source>
</evidence>
<keyword evidence="2" id="KW-0732">Signal</keyword>
<dbReference type="OrthoDB" id="9154628at2"/>
<feature type="signal peptide" evidence="2">
    <location>
        <begin position="1"/>
        <end position="19"/>
    </location>
</feature>
<feature type="region of interest" description="Disordered" evidence="1">
    <location>
        <begin position="158"/>
        <end position="186"/>
    </location>
</feature>
<dbReference type="GeneID" id="99683667"/>
<gene>
    <name evidence="3" type="ORF">EV684_106265</name>
</gene>
<dbReference type="EMBL" id="SLXD01000006">
    <property type="protein sequence ID" value="TCP02703.1"/>
    <property type="molecule type" value="Genomic_DNA"/>
</dbReference>
<evidence type="ECO:0008006" key="5">
    <source>
        <dbReference type="Google" id="ProtNLM"/>
    </source>
</evidence>
<feature type="chain" id="PRO_5020298421" description="Lipoprotein" evidence="2">
    <location>
        <begin position="20"/>
        <end position="186"/>
    </location>
</feature>
<organism evidence="3 4">
    <name type="scientific">Rubrivivax gelatinosus</name>
    <name type="common">Rhodocyclus gelatinosus</name>
    <name type="synonym">Rhodopseudomonas gelatinosa</name>
    <dbReference type="NCBI Taxonomy" id="28068"/>
    <lineage>
        <taxon>Bacteria</taxon>
        <taxon>Pseudomonadati</taxon>
        <taxon>Pseudomonadota</taxon>
        <taxon>Betaproteobacteria</taxon>
        <taxon>Burkholderiales</taxon>
        <taxon>Sphaerotilaceae</taxon>
        <taxon>Rubrivivax</taxon>
    </lineage>
</organism>
<proteinExistence type="predicted"/>
<sequence>MKTAPLSIALALAATGTQAAPSAQDASDAAAQAATRYAQAVSCTEDEIPPERVATLRPYRDDAAREHARYAVVWHGDLGCRGGSGSDRARLAIVVVGTGDSFVVDPGASSPAVRLEMPVRWVETIRALGPERLRVEGLAHAPGDAACCPSRRRSFTLQRQPGGQWTTLGRVTETAADSPDGGAPAR</sequence>
<dbReference type="Proteomes" id="UP000295106">
    <property type="component" value="Unassembled WGS sequence"/>
</dbReference>